<evidence type="ECO:0000256" key="2">
    <source>
        <dbReference type="ARBA" id="ARBA00023125"/>
    </source>
</evidence>
<sequence>MDENRSIQALAALAQSTRLAVFRLLVREGPAGLAAGVLAERLEVQPATLSFHLAQLERAGLLVSQRRSRQIIYAADFAGMRGLVDFLLADCCGGRPEICAGLAGSLVAAGRRDKPAPAA</sequence>
<dbReference type="GO" id="GO:0003677">
    <property type="term" value="F:DNA binding"/>
    <property type="evidence" value="ECO:0007669"/>
    <property type="project" value="UniProtKB-KW"/>
</dbReference>
<dbReference type="InterPro" id="IPR001845">
    <property type="entry name" value="HTH_ArsR_DNA-bd_dom"/>
</dbReference>
<proteinExistence type="predicted"/>
<evidence type="ECO:0000256" key="1">
    <source>
        <dbReference type="ARBA" id="ARBA00023015"/>
    </source>
</evidence>
<dbReference type="RefSeq" id="WP_167227505.1">
    <property type="nucleotide sequence ID" value="NZ_JAAQPH010000015.1"/>
</dbReference>
<keyword evidence="3" id="KW-0804">Transcription</keyword>
<dbReference type="SMART" id="SM00418">
    <property type="entry name" value="HTH_ARSR"/>
    <property type="match status" value="1"/>
</dbReference>
<keyword evidence="6" id="KW-1185">Reference proteome</keyword>
<dbReference type="Proteomes" id="UP000761264">
    <property type="component" value="Unassembled WGS sequence"/>
</dbReference>
<dbReference type="GO" id="GO:0003700">
    <property type="term" value="F:DNA-binding transcription factor activity"/>
    <property type="evidence" value="ECO:0007669"/>
    <property type="project" value="InterPro"/>
</dbReference>
<dbReference type="PANTHER" id="PTHR43132:SF2">
    <property type="entry name" value="ARSENICAL RESISTANCE OPERON REPRESSOR ARSR-RELATED"/>
    <property type="match status" value="1"/>
</dbReference>
<keyword evidence="1" id="KW-0805">Transcription regulation</keyword>
<comment type="caution">
    <text evidence="5">The sequence shown here is derived from an EMBL/GenBank/DDBJ whole genome shotgun (WGS) entry which is preliminary data.</text>
</comment>
<reference evidence="5" key="1">
    <citation type="submission" date="2020-03" db="EMBL/GenBank/DDBJ databases">
        <title>Genome of Pelagibius litoralis DSM 21314T.</title>
        <authorList>
            <person name="Wang G."/>
        </authorList>
    </citation>
    <scope>NUCLEOTIDE SEQUENCE</scope>
    <source>
        <strain evidence="5">DSM 21314</strain>
    </source>
</reference>
<dbReference type="Gene3D" id="1.10.10.10">
    <property type="entry name" value="Winged helix-like DNA-binding domain superfamily/Winged helix DNA-binding domain"/>
    <property type="match status" value="1"/>
</dbReference>
<feature type="domain" description="HTH arsR-type" evidence="4">
    <location>
        <begin position="1"/>
        <end position="95"/>
    </location>
</feature>
<evidence type="ECO:0000259" key="4">
    <source>
        <dbReference type="PROSITE" id="PS50987"/>
    </source>
</evidence>
<evidence type="ECO:0000256" key="3">
    <source>
        <dbReference type="ARBA" id="ARBA00023163"/>
    </source>
</evidence>
<accession>A0A967F0A6</accession>
<keyword evidence="2" id="KW-0238">DNA-binding</keyword>
<dbReference type="Pfam" id="PF12840">
    <property type="entry name" value="HTH_20"/>
    <property type="match status" value="1"/>
</dbReference>
<organism evidence="5 6">
    <name type="scientific">Pelagibius litoralis</name>
    <dbReference type="NCBI Taxonomy" id="374515"/>
    <lineage>
        <taxon>Bacteria</taxon>
        <taxon>Pseudomonadati</taxon>
        <taxon>Pseudomonadota</taxon>
        <taxon>Alphaproteobacteria</taxon>
        <taxon>Rhodospirillales</taxon>
        <taxon>Rhodovibrionaceae</taxon>
        <taxon>Pelagibius</taxon>
    </lineage>
</organism>
<dbReference type="PROSITE" id="PS50987">
    <property type="entry name" value="HTH_ARSR_2"/>
    <property type="match status" value="1"/>
</dbReference>
<evidence type="ECO:0000313" key="5">
    <source>
        <dbReference type="EMBL" id="NIA70667.1"/>
    </source>
</evidence>
<evidence type="ECO:0000313" key="6">
    <source>
        <dbReference type="Proteomes" id="UP000761264"/>
    </source>
</evidence>
<dbReference type="InterPro" id="IPR036388">
    <property type="entry name" value="WH-like_DNA-bd_sf"/>
</dbReference>
<dbReference type="NCBIfam" id="NF033788">
    <property type="entry name" value="HTH_metalloreg"/>
    <property type="match status" value="1"/>
</dbReference>
<protein>
    <submittedName>
        <fullName evidence="5">Helix-turn-helix transcriptional regulator</fullName>
    </submittedName>
</protein>
<dbReference type="AlphaFoldDB" id="A0A967F0A6"/>
<dbReference type="InterPro" id="IPR011991">
    <property type="entry name" value="ArsR-like_HTH"/>
</dbReference>
<dbReference type="CDD" id="cd00090">
    <property type="entry name" value="HTH_ARSR"/>
    <property type="match status" value="1"/>
</dbReference>
<dbReference type="PANTHER" id="PTHR43132">
    <property type="entry name" value="ARSENICAL RESISTANCE OPERON REPRESSOR ARSR-RELATED"/>
    <property type="match status" value="1"/>
</dbReference>
<gene>
    <name evidence="5" type="ORF">HBA54_18880</name>
</gene>
<dbReference type="PRINTS" id="PR00778">
    <property type="entry name" value="HTHARSR"/>
</dbReference>
<dbReference type="SUPFAM" id="SSF46785">
    <property type="entry name" value="Winged helix' DNA-binding domain"/>
    <property type="match status" value="1"/>
</dbReference>
<name>A0A967F0A6_9PROT</name>
<dbReference type="EMBL" id="JAAQPH010000015">
    <property type="protein sequence ID" value="NIA70667.1"/>
    <property type="molecule type" value="Genomic_DNA"/>
</dbReference>
<dbReference type="InterPro" id="IPR036390">
    <property type="entry name" value="WH_DNA-bd_sf"/>
</dbReference>
<dbReference type="InterPro" id="IPR051011">
    <property type="entry name" value="Metal_resp_trans_reg"/>
</dbReference>